<reference evidence="2 4" key="1">
    <citation type="submission" date="2020-08" db="EMBL/GenBank/DDBJ databases">
        <title>Genomic Encyclopedia of Type Strains, Phase IV (KMG-V): Genome sequencing to study the core and pangenomes of soil and plant-associated prokaryotes.</title>
        <authorList>
            <person name="Whitman W."/>
        </authorList>
    </citation>
    <scope>NUCLEOTIDE SEQUENCE [LARGE SCALE GENOMIC DNA]</scope>
    <source>
        <strain evidence="2 4">SEMIA 4011</strain>
        <strain evidence="3 5">SEMIA 4052</strain>
    </source>
</reference>
<evidence type="ECO:0000313" key="5">
    <source>
        <dbReference type="Proteomes" id="UP000535276"/>
    </source>
</evidence>
<evidence type="ECO:0000313" key="2">
    <source>
        <dbReference type="EMBL" id="MBB6219823.1"/>
    </source>
</evidence>
<dbReference type="InterPro" id="IPR056798">
    <property type="entry name" value="ADH_Fe_C"/>
</dbReference>
<gene>
    <name evidence="2" type="ORF">GGE66_000767</name>
    <name evidence="3" type="ORF">GGI64_004353</name>
</gene>
<evidence type="ECO:0000259" key="1">
    <source>
        <dbReference type="Pfam" id="PF25137"/>
    </source>
</evidence>
<protein>
    <submittedName>
        <fullName evidence="2">Alcohol dehydrogenase class IV</fullName>
    </submittedName>
</protein>
<evidence type="ECO:0000313" key="3">
    <source>
        <dbReference type="EMBL" id="NYJ13272.1"/>
    </source>
</evidence>
<dbReference type="Proteomes" id="UP000517187">
    <property type="component" value="Unassembled WGS sequence"/>
</dbReference>
<name>A0A7X0DQV9_RHILE</name>
<dbReference type="AlphaFoldDB" id="A0A7X0DQV9"/>
<dbReference type="Proteomes" id="UP000535276">
    <property type="component" value="Unassembled WGS sequence"/>
</dbReference>
<dbReference type="EMBL" id="JACBZV010000007">
    <property type="protein sequence ID" value="NYJ13272.1"/>
    <property type="molecule type" value="Genomic_DNA"/>
</dbReference>
<feature type="domain" description="Fe-containing alcohol dehydrogenase-like C-terminal" evidence="1">
    <location>
        <begin position="11"/>
        <end position="96"/>
    </location>
</feature>
<dbReference type="EMBL" id="JACIIJ010000001">
    <property type="protein sequence ID" value="MBB6219823.1"/>
    <property type="molecule type" value="Genomic_DNA"/>
</dbReference>
<dbReference type="SUPFAM" id="SSF56796">
    <property type="entry name" value="Dehydroquinate synthase-like"/>
    <property type="match status" value="1"/>
</dbReference>
<dbReference type="Gene3D" id="1.20.1090.10">
    <property type="entry name" value="Dehydroquinate synthase-like - alpha domain"/>
    <property type="match status" value="1"/>
</dbReference>
<organism evidence="2 4">
    <name type="scientific">Rhizobium leguminosarum</name>
    <dbReference type="NCBI Taxonomy" id="384"/>
    <lineage>
        <taxon>Bacteria</taxon>
        <taxon>Pseudomonadati</taxon>
        <taxon>Pseudomonadota</taxon>
        <taxon>Alphaproteobacteria</taxon>
        <taxon>Hyphomicrobiales</taxon>
        <taxon>Rhizobiaceae</taxon>
        <taxon>Rhizobium/Agrobacterium group</taxon>
        <taxon>Rhizobium</taxon>
    </lineage>
</organism>
<accession>A0A7X0DQV9</accession>
<dbReference type="Pfam" id="PF25137">
    <property type="entry name" value="ADH_Fe_C"/>
    <property type="match status" value="1"/>
</dbReference>
<evidence type="ECO:0000313" key="4">
    <source>
        <dbReference type="Proteomes" id="UP000517187"/>
    </source>
</evidence>
<dbReference type="RefSeq" id="WP_037073609.1">
    <property type="nucleotide sequence ID" value="NZ_JACBZV010000007.1"/>
</dbReference>
<proteinExistence type="predicted"/>
<sequence>MSRTQTIIAIIATTRIKTQGGGLPAMTAEDAAGAGGQALYGSLLCLYCLADVSTGLHDNACHVLGGAFNLPHAETLLQCCPLPPPYNARSALDAMPALRGRSECRTPQAACRISAAAWRAFLA</sequence>
<comment type="caution">
    <text evidence="2">The sequence shown here is derived from an EMBL/GenBank/DDBJ whole genome shotgun (WGS) entry which is preliminary data.</text>
</comment>